<accession>A0ABS5ELZ0</accession>
<dbReference type="InterPro" id="IPR003742">
    <property type="entry name" value="RlmH-like"/>
</dbReference>
<dbReference type="HAMAP" id="MF_00658">
    <property type="entry name" value="23SrRNA_methyltr_H"/>
    <property type="match status" value="1"/>
</dbReference>
<evidence type="ECO:0000256" key="2">
    <source>
        <dbReference type="ARBA" id="ARBA00022679"/>
    </source>
</evidence>
<evidence type="ECO:0000256" key="3">
    <source>
        <dbReference type="ARBA" id="ARBA00022691"/>
    </source>
</evidence>
<evidence type="ECO:0000256" key="4">
    <source>
        <dbReference type="ARBA" id="ARBA00038303"/>
    </source>
</evidence>
<dbReference type="EMBL" id="JAAEDI010000024">
    <property type="protein sequence ID" value="MBR0652046.1"/>
    <property type="molecule type" value="Genomic_DNA"/>
</dbReference>
<keyword evidence="3 5" id="KW-0949">S-adenosyl-L-methionine</keyword>
<evidence type="ECO:0000256" key="1">
    <source>
        <dbReference type="ARBA" id="ARBA00022603"/>
    </source>
</evidence>
<feature type="binding site" evidence="5">
    <location>
        <position position="120"/>
    </location>
    <ligand>
        <name>S-adenosyl-L-methionine</name>
        <dbReference type="ChEBI" id="CHEBI:59789"/>
    </ligand>
</feature>
<protein>
    <recommendedName>
        <fullName evidence="5">Ribosomal RNA large subunit methyltransferase H</fullName>
        <ecNumber evidence="5">2.1.1.177</ecNumber>
    </recommendedName>
    <alternativeName>
        <fullName evidence="5">23S rRNA (pseudouridine1915-N3)-methyltransferase</fullName>
    </alternativeName>
    <alternativeName>
        <fullName evidence="5">23S rRNA m3Psi1915 methyltransferase</fullName>
    </alternativeName>
    <alternativeName>
        <fullName evidence="5">rRNA (pseudouridine-N3-)-methyltransferase RlmH</fullName>
    </alternativeName>
</protein>
<gene>
    <name evidence="5" type="primary">rlmH</name>
    <name evidence="6" type="ORF">GXW78_20455</name>
</gene>
<keyword evidence="2 5" id="KW-0808">Transferase</keyword>
<feature type="binding site" evidence="5">
    <location>
        <begin position="139"/>
        <end position="144"/>
    </location>
    <ligand>
        <name>S-adenosyl-L-methionine</name>
        <dbReference type="ChEBI" id="CHEBI:59789"/>
    </ligand>
</feature>
<dbReference type="EC" id="2.1.1.177" evidence="5"/>
<comment type="catalytic activity">
    <reaction evidence="5">
        <text>pseudouridine(1915) in 23S rRNA + S-adenosyl-L-methionine = N(3)-methylpseudouridine(1915) in 23S rRNA + S-adenosyl-L-homocysteine + H(+)</text>
        <dbReference type="Rhea" id="RHEA:42752"/>
        <dbReference type="Rhea" id="RHEA-COMP:10221"/>
        <dbReference type="Rhea" id="RHEA-COMP:10222"/>
        <dbReference type="ChEBI" id="CHEBI:15378"/>
        <dbReference type="ChEBI" id="CHEBI:57856"/>
        <dbReference type="ChEBI" id="CHEBI:59789"/>
        <dbReference type="ChEBI" id="CHEBI:65314"/>
        <dbReference type="ChEBI" id="CHEBI:74486"/>
        <dbReference type="EC" id="2.1.1.177"/>
    </reaction>
</comment>
<comment type="function">
    <text evidence="5">Specifically methylates the pseudouridine at position 1915 (m3Psi1915) in 23S rRNA.</text>
</comment>
<keyword evidence="1 5" id="KW-0489">Methyltransferase</keyword>
<evidence type="ECO:0000313" key="6">
    <source>
        <dbReference type="EMBL" id="MBR0652046.1"/>
    </source>
</evidence>
<evidence type="ECO:0000313" key="7">
    <source>
        <dbReference type="Proteomes" id="UP000698752"/>
    </source>
</evidence>
<keyword evidence="5" id="KW-0963">Cytoplasm</keyword>
<comment type="subcellular location">
    <subcellularLocation>
        <location evidence="5">Cytoplasm</location>
    </subcellularLocation>
</comment>
<comment type="caution">
    <text evidence="6">The sequence shown here is derived from an EMBL/GenBank/DDBJ whole genome shotgun (WGS) entry which is preliminary data.</text>
</comment>
<reference evidence="7" key="1">
    <citation type="journal article" date="2021" name="Syst. Appl. Microbiol.">
        <title>Roseomonas hellenica sp. nov., isolated from roots of wild-growing Alkanna tinctoria.</title>
        <authorList>
            <person name="Rat A."/>
            <person name="Naranjo H.D."/>
            <person name="Lebbe L."/>
            <person name="Cnockaert M."/>
            <person name="Krigas N."/>
            <person name="Grigoriadou K."/>
            <person name="Maloupa E."/>
            <person name="Willems A."/>
        </authorList>
    </citation>
    <scope>NUCLEOTIDE SEQUENCE [LARGE SCALE GENOMIC DNA]</scope>
    <source>
        <strain evidence="7">LMG 31159</strain>
    </source>
</reference>
<proteinExistence type="inferred from homology"/>
<keyword evidence="7" id="KW-1185">Reference proteome</keyword>
<dbReference type="Gene3D" id="3.40.1280.10">
    <property type="match status" value="1"/>
</dbReference>
<organism evidence="6 7">
    <name type="scientific">Neoroseomonas terrae</name>
    <dbReference type="NCBI Taxonomy" id="424799"/>
    <lineage>
        <taxon>Bacteria</taxon>
        <taxon>Pseudomonadati</taxon>
        <taxon>Pseudomonadota</taxon>
        <taxon>Alphaproteobacteria</taxon>
        <taxon>Acetobacterales</taxon>
        <taxon>Acetobacteraceae</taxon>
        <taxon>Neoroseomonas</taxon>
    </lineage>
</organism>
<dbReference type="PANTHER" id="PTHR33603">
    <property type="entry name" value="METHYLTRANSFERASE"/>
    <property type="match status" value="1"/>
</dbReference>
<comment type="similarity">
    <text evidence="4 5">Belongs to the RNA methyltransferase RlmH family.</text>
</comment>
<dbReference type="PANTHER" id="PTHR33603:SF1">
    <property type="entry name" value="RIBOSOMAL RNA LARGE SUBUNIT METHYLTRANSFERASE H"/>
    <property type="match status" value="1"/>
</dbReference>
<sequence length="175" mass="18702">MRANFTGSSACGAPRARGLPTPRPVRILAVGRMKAGPEAALYAHYAARLRPPPEVTEIPEARGSAAEVRRREGAALLAALPADAMAVALDLGGEQPDSEAFAALLARGEEAGRTACFLIGGAEGLDPAVTARAQHRIALGPMTWPHFLVRGMLAEQLYRAQAIRQNHPYHRAWRP</sequence>
<name>A0ABS5ELZ0_9PROT</name>
<dbReference type="SUPFAM" id="SSF75217">
    <property type="entry name" value="alpha/beta knot"/>
    <property type="match status" value="1"/>
</dbReference>
<dbReference type="CDD" id="cd18081">
    <property type="entry name" value="RlmH-like"/>
    <property type="match status" value="1"/>
</dbReference>
<dbReference type="InterPro" id="IPR029026">
    <property type="entry name" value="tRNA_m1G_MTases_N"/>
</dbReference>
<keyword evidence="5" id="KW-0698">rRNA processing</keyword>
<feature type="binding site" evidence="5">
    <location>
        <position position="89"/>
    </location>
    <ligand>
        <name>S-adenosyl-L-methionine</name>
        <dbReference type="ChEBI" id="CHEBI:59789"/>
    </ligand>
</feature>
<comment type="subunit">
    <text evidence="5">Homodimer.</text>
</comment>
<dbReference type="Pfam" id="PF02590">
    <property type="entry name" value="SPOUT_MTase"/>
    <property type="match status" value="1"/>
</dbReference>
<dbReference type="InterPro" id="IPR029028">
    <property type="entry name" value="Alpha/beta_knot_MTases"/>
</dbReference>
<dbReference type="Proteomes" id="UP000698752">
    <property type="component" value="Unassembled WGS sequence"/>
</dbReference>
<dbReference type="PIRSF" id="PIRSF004505">
    <property type="entry name" value="MT_bac"/>
    <property type="match status" value="1"/>
</dbReference>
<evidence type="ECO:0000256" key="5">
    <source>
        <dbReference type="HAMAP-Rule" id="MF_00658"/>
    </source>
</evidence>